<evidence type="ECO:0000256" key="9">
    <source>
        <dbReference type="ARBA" id="ARBA00023136"/>
    </source>
</evidence>
<name>A0A813SW69_9BILA</name>
<comment type="pathway">
    <text evidence="2">Glycolipid biosynthesis; glycosylphosphatidylinositol-anchor biosynthesis.</text>
</comment>
<comment type="similarity">
    <text evidence="10">Belongs to the glycosyltransferase 22 family. PIGZ subfamily.</text>
</comment>
<evidence type="ECO:0000256" key="1">
    <source>
        <dbReference type="ARBA" id="ARBA00004477"/>
    </source>
</evidence>
<dbReference type="EC" id="2.4.1.-" evidence="11"/>
<keyword evidence="4 11" id="KW-0328">Glycosyltransferase</keyword>
<dbReference type="PANTHER" id="PTHR22760:SF3">
    <property type="entry name" value="GPI MANNOSYLTRANSFERASE 4"/>
    <property type="match status" value="1"/>
</dbReference>
<keyword evidence="7 11" id="KW-0256">Endoplasmic reticulum</keyword>
<comment type="subcellular location">
    <subcellularLocation>
        <location evidence="1 11">Endoplasmic reticulum membrane</location>
        <topology evidence="1 11">Multi-pass membrane protein</topology>
    </subcellularLocation>
</comment>
<evidence type="ECO:0000256" key="7">
    <source>
        <dbReference type="ARBA" id="ARBA00022824"/>
    </source>
</evidence>
<evidence type="ECO:0000256" key="11">
    <source>
        <dbReference type="RuleBase" id="RU363075"/>
    </source>
</evidence>
<dbReference type="EMBL" id="CAJOAY010000070">
    <property type="protein sequence ID" value="CAF3520427.1"/>
    <property type="molecule type" value="Genomic_DNA"/>
</dbReference>
<keyword evidence="9 11" id="KW-0472">Membrane</keyword>
<evidence type="ECO:0000256" key="8">
    <source>
        <dbReference type="ARBA" id="ARBA00022989"/>
    </source>
</evidence>
<dbReference type="GO" id="GO:0000026">
    <property type="term" value="F:alpha-1,2-mannosyltransferase activity"/>
    <property type="evidence" value="ECO:0007669"/>
    <property type="project" value="TreeGrafter"/>
</dbReference>
<evidence type="ECO:0000256" key="2">
    <source>
        <dbReference type="ARBA" id="ARBA00004687"/>
    </source>
</evidence>
<feature type="transmembrane region" description="Helical" evidence="11">
    <location>
        <begin position="98"/>
        <end position="118"/>
    </location>
</feature>
<dbReference type="GO" id="GO:0005789">
    <property type="term" value="C:endoplasmic reticulum membrane"/>
    <property type="evidence" value="ECO:0007669"/>
    <property type="project" value="UniProtKB-SubCell"/>
</dbReference>
<dbReference type="PANTHER" id="PTHR22760">
    <property type="entry name" value="GLYCOSYLTRANSFERASE"/>
    <property type="match status" value="1"/>
</dbReference>
<dbReference type="AlphaFoldDB" id="A0A813SW69"/>
<evidence type="ECO:0000256" key="6">
    <source>
        <dbReference type="ARBA" id="ARBA00022692"/>
    </source>
</evidence>
<evidence type="ECO:0000313" key="14">
    <source>
        <dbReference type="Proteomes" id="UP000663891"/>
    </source>
</evidence>
<evidence type="ECO:0000313" key="13">
    <source>
        <dbReference type="EMBL" id="CAF3520427.1"/>
    </source>
</evidence>
<proteinExistence type="inferred from homology"/>
<keyword evidence="3" id="KW-0337">GPI-anchor biosynthesis</keyword>
<feature type="transmembrane region" description="Helical" evidence="11">
    <location>
        <begin position="163"/>
        <end position="184"/>
    </location>
</feature>
<dbReference type="Proteomes" id="UP000663881">
    <property type="component" value="Unassembled WGS sequence"/>
</dbReference>
<sequence>MKSTTVAQQSGDTNVTQKVKRTICVPSFLTKYTYQSEFIWYFIGVIIRIIWSLIYPQQGYIHPDEFFQGPEVVFDDIFQTNLTRTHEFNPIAPLRSVAILYLLYGLPVSILSWLSSLLHWSSIPFHLKLIFPRATILSLSLCSDILFYRLIKNFYPNFKSKQYGIIMNYYGIAHILVVFFTRTLSNSFEAFLFLALIYLITVNVSSLLTIIMNTSEHKTIVLNRHLILTSSLIGCICSLGIFNRPTFPAFAIVPLIYWFTNIIPTMNHSFRFQLLLSRIISFIIGAFILTSSLIIFFDSYYYNNGLSFIVDLKNRLIICPLNFILYNIDSKNLDKHGLHPPWLHFIVNATILYGPLHICTVLWCLINISSIKQNGQWIINRIFNRRSIIEIEQSTSPLLLYLYLVPFIPLSTFPHQEPRFLLPLLFPLILFIVPLLITHNLHQYIFRLWMIFNISIAIIFGHLHQGGLLPALQYFHNSPLLTSNKNFLVTYHTYMPPGYLTIPMSKFEYAQKFETTIIDLKGAKREEFDLTIENIFNKNLLNNLQVFVILPSTCQTDLIYLKQQKYSFNLLKQFAPHLDFDHAFEEPFLVNYAGTKYQWLQAIWNKYKLNLYHVTRG</sequence>
<feature type="transmembrane region" description="Helical" evidence="11">
    <location>
        <begin position="342"/>
        <end position="366"/>
    </location>
</feature>
<feature type="transmembrane region" description="Helical" evidence="11">
    <location>
        <begin position="190"/>
        <end position="210"/>
    </location>
</feature>
<dbReference type="OrthoDB" id="10066429at2759"/>
<keyword evidence="6 11" id="KW-0812">Transmembrane</keyword>
<dbReference type="EMBL" id="CAJNON010000022">
    <property type="protein sequence ID" value="CAF0801272.1"/>
    <property type="molecule type" value="Genomic_DNA"/>
</dbReference>
<feature type="transmembrane region" description="Helical" evidence="11">
    <location>
        <begin position="222"/>
        <end position="241"/>
    </location>
</feature>
<dbReference type="GO" id="GO:0006506">
    <property type="term" value="P:GPI anchor biosynthetic process"/>
    <property type="evidence" value="ECO:0007669"/>
    <property type="project" value="UniProtKB-KW"/>
</dbReference>
<dbReference type="InterPro" id="IPR005599">
    <property type="entry name" value="GPI_mannosylTrfase"/>
</dbReference>
<feature type="transmembrane region" description="Helical" evidence="11">
    <location>
        <begin position="444"/>
        <end position="463"/>
    </location>
</feature>
<keyword evidence="5" id="KW-0808">Transferase</keyword>
<comment type="caution">
    <text evidence="12">The sequence shown here is derived from an EMBL/GenBank/DDBJ whole genome shotgun (WGS) entry which is preliminary data.</text>
</comment>
<evidence type="ECO:0000256" key="3">
    <source>
        <dbReference type="ARBA" id="ARBA00022502"/>
    </source>
</evidence>
<evidence type="ECO:0000256" key="5">
    <source>
        <dbReference type="ARBA" id="ARBA00022679"/>
    </source>
</evidence>
<organism evidence="12 14">
    <name type="scientific">Adineta steineri</name>
    <dbReference type="NCBI Taxonomy" id="433720"/>
    <lineage>
        <taxon>Eukaryota</taxon>
        <taxon>Metazoa</taxon>
        <taxon>Spiralia</taxon>
        <taxon>Gnathifera</taxon>
        <taxon>Rotifera</taxon>
        <taxon>Eurotatoria</taxon>
        <taxon>Bdelloidea</taxon>
        <taxon>Adinetida</taxon>
        <taxon>Adinetidae</taxon>
        <taxon>Adineta</taxon>
    </lineage>
</organism>
<dbReference type="Proteomes" id="UP000663891">
    <property type="component" value="Unassembled WGS sequence"/>
</dbReference>
<protein>
    <recommendedName>
        <fullName evidence="11">Mannosyltransferase</fullName>
        <ecNumber evidence="11">2.4.1.-</ecNumber>
    </recommendedName>
</protein>
<feature type="transmembrane region" description="Helical" evidence="11">
    <location>
        <begin position="130"/>
        <end position="151"/>
    </location>
</feature>
<gene>
    <name evidence="13" type="ORF">OKA104_LOCUS2559</name>
    <name evidence="12" type="ORF">VCS650_LOCUS4029</name>
</gene>
<reference evidence="12" key="1">
    <citation type="submission" date="2021-02" db="EMBL/GenBank/DDBJ databases">
        <authorList>
            <person name="Nowell W R."/>
        </authorList>
    </citation>
    <scope>NUCLEOTIDE SEQUENCE</scope>
</reference>
<feature type="transmembrane region" description="Helical" evidence="11">
    <location>
        <begin position="420"/>
        <end position="437"/>
    </location>
</feature>
<feature type="transmembrane region" description="Helical" evidence="11">
    <location>
        <begin position="275"/>
        <end position="297"/>
    </location>
</feature>
<accession>A0A813SW69</accession>
<dbReference type="Pfam" id="PF03901">
    <property type="entry name" value="Glyco_transf_22"/>
    <property type="match status" value="1"/>
</dbReference>
<evidence type="ECO:0000256" key="4">
    <source>
        <dbReference type="ARBA" id="ARBA00022676"/>
    </source>
</evidence>
<keyword evidence="8 11" id="KW-1133">Transmembrane helix</keyword>
<feature type="transmembrane region" description="Helical" evidence="11">
    <location>
        <begin position="247"/>
        <end position="263"/>
    </location>
</feature>
<feature type="transmembrane region" description="Helical" evidence="11">
    <location>
        <begin position="387"/>
        <end position="408"/>
    </location>
</feature>
<evidence type="ECO:0000256" key="10">
    <source>
        <dbReference type="ARBA" id="ARBA00038466"/>
    </source>
</evidence>
<evidence type="ECO:0000313" key="12">
    <source>
        <dbReference type="EMBL" id="CAF0801272.1"/>
    </source>
</evidence>
<feature type="transmembrane region" description="Helical" evidence="11">
    <location>
        <begin position="38"/>
        <end position="55"/>
    </location>
</feature>